<gene>
    <name evidence="1" type="ORF">AOE01nite_09210</name>
</gene>
<dbReference type="AlphaFoldDB" id="A0A511XIB9"/>
<keyword evidence="2" id="KW-1185">Reference proteome</keyword>
<protein>
    <recommendedName>
        <fullName evidence="3">Haem-binding uptake Tiki superfamily ChaN domain-containing protein</fullName>
    </recommendedName>
</protein>
<reference evidence="1 2" key="1">
    <citation type="submission" date="2019-07" db="EMBL/GenBank/DDBJ databases">
        <title>Whole genome shotgun sequence of Acetobacter oeni NBRC 105207.</title>
        <authorList>
            <person name="Hosoyama A."/>
            <person name="Uohara A."/>
            <person name="Ohji S."/>
            <person name="Ichikawa N."/>
        </authorList>
    </citation>
    <scope>NUCLEOTIDE SEQUENCE [LARGE SCALE GENOMIC DNA]</scope>
    <source>
        <strain evidence="1 2">NBRC 105207</strain>
    </source>
</reference>
<evidence type="ECO:0000313" key="1">
    <source>
        <dbReference type="EMBL" id="GEN62697.1"/>
    </source>
</evidence>
<proteinExistence type="predicted"/>
<accession>A0A511XIB9</accession>
<sequence length="220" mass="25461">MVLPVLHNLHRANSHYSYEDIYRLVATFRPDQVGVEIRQEDLTFDNRYLTNNYPTEMVHLAHQYSSHTFGFDWLGNEIAGRPIPDDWWAKHSRIKSLERSFDQVLSKTVRDKKLLSKVNELSTEQMKIAKTATAAQLADGRYDRVCADYYTALDKLTRNTQYSELPRFYSDRDRHLAMNVIQHLKNYPGNRIVVVTGADHHGPMVRTLAAVSYVNLVPVP</sequence>
<comment type="caution">
    <text evidence="1">The sequence shown here is derived from an EMBL/GenBank/DDBJ whole genome shotgun (WGS) entry which is preliminary data.</text>
</comment>
<dbReference type="EMBL" id="BJYG01000008">
    <property type="protein sequence ID" value="GEN62697.1"/>
    <property type="molecule type" value="Genomic_DNA"/>
</dbReference>
<organism evidence="1 2">
    <name type="scientific">Acetobacter oeni</name>
    <dbReference type="NCBI Taxonomy" id="304077"/>
    <lineage>
        <taxon>Bacteria</taxon>
        <taxon>Pseudomonadati</taxon>
        <taxon>Pseudomonadota</taxon>
        <taxon>Alphaproteobacteria</taxon>
        <taxon>Acetobacterales</taxon>
        <taxon>Acetobacteraceae</taxon>
        <taxon>Acetobacter</taxon>
    </lineage>
</organism>
<dbReference type="Proteomes" id="UP000321746">
    <property type="component" value="Unassembled WGS sequence"/>
</dbReference>
<evidence type="ECO:0008006" key="3">
    <source>
        <dbReference type="Google" id="ProtNLM"/>
    </source>
</evidence>
<name>A0A511XIB9_9PROT</name>
<evidence type="ECO:0000313" key="2">
    <source>
        <dbReference type="Proteomes" id="UP000321746"/>
    </source>
</evidence>